<evidence type="ECO:0000313" key="4">
    <source>
        <dbReference type="EMBL" id="MBS4183734.1"/>
    </source>
</evidence>
<feature type="compositionally biased region" description="Low complexity" evidence="1">
    <location>
        <begin position="83"/>
        <end position="102"/>
    </location>
</feature>
<feature type="transmembrane region" description="Helical" evidence="2">
    <location>
        <begin position="545"/>
        <end position="565"/>
    </location>
</feature>
<sequence length="571" mass="57139">MRRSTSTVRRVCAVGTTAALIGLTTGLGLVTATAAYADDTLPPTSESAVVAGTDTGAGTPSEDGSTAGGTPAADTDSTPGTTPASGGDSPADGDPAATTPPTDDTDTDTEQGAGTDATGADGTGQQAGQQGANTSGVSAAEPDASMQAADVEQTVRITGTAAVGQQLSLTTTGFGASKTTVWTDSTGKHLSDDVSYTVTTAEVGKTITATVTGATPDETAKATTGVIAPVFVDADGNVIADGTDAETVLDLETDVVTPFSYTFRAAGDPELSLAWFGEANAGDEDSDEMGKLSSGLQSDGSEEWTPEDQLPEGIDFDPKSGILSGSTEQAGDFTFAVTATVGSGASAVSVTQDVDLSIAPAAPAGVLAWTTDRATFGSDRATGWIIEADGTVTTETTDVVEGPDGEYIDLGSSTPGGRPTIAQGGTLMVSGTLVDRFGNPVWDEDGDDPQPTVTSSVASDVIAPDEEFGDFGLVNVTFPHASIHRLTVAVDTFATAFDVDVVPTAVPAATPSAGPVAAPVAPTATTVRHTASGRLAYTGSDSTDALPWALGALAAGALLIGLRTLRRRAQR</sequence>
<dbReference type="AlphaFoldDB" id="A0A942T0B8"/>
<evidence type="ECO:0008006" key="5">
    <source>
        <dbReference type="Google" id="ProtNLM"/>
    </source>
</evidence>
<comment type="caution">
    <text evidence="4">The sequence shown here is derived from an EMBL/GenBank/DDBJ whole genome shotgun (WGS) entry which is preliminary data.</text>
</comment>
<proteinExistence type="predicted"/>
<dbReference type="Gene3D" id="2.60.40.10">
    <property type="entry name" value="Immunoglobulins"/>
    <property type="match status" value="1"/>
</dbReference>
<evidence type="ECO:0000256" key="1">
    <source>
        <dbReference type="SAM" id="MobiDB-lite"/>
    </source>
</evidence>
<gene>
    <name evidence="4" type="ORF">KHB02_20285</name>
</gene>
<evidence type="ECO:0000256" key="3">
    <source>
        <dbReference type="SAM" id="SignalP"/>
    </source>
</evidence>
<feature type="signal peptide" evidence="3">
    <location>
        <begin position="1"/>
        <end position="37"/>
    </location>
</feature>
<keyword evidence="2" id="KW-1133">Transmembrane helix</keyword>
<keyword evidence="3" id="KW-0732">Signal</keyword>
<evidence type="ECO:0000256" key="2">
    <source>
        <dbReference type="SAM" id="Phobius"/>
    </source>
</evidence>
<keyword evidence="2" id="KW-0812">Transmembrane</keyword>
<keyword evidence="2" id="KW-0472">Membrane</keyword>
<name>A0A942T0B8_9BACI</name>
<dbReference type="InterPro" id="IPR013783">
    <property type="entry name" value="Ig-like_fold"/>
</dbReference>
<accession>A0A942T0B8</accession>
<feature type="chain" id="PRO_5036875576" description="Gram-positive cocci surface proteins LPxTG domain-containing protein" evidence="3">
    <location>
        <begin position="38"/>
        <end position="571"/>
    </location>
</feature>
<dbReference type="EMBL" id="JAGYPE010000003">
    <property type="protein sequence ID" value="MBS4183734.1"/>
    <property type="molecule type" value="Genomic_DNA"/>
</dbReference>
<reference evidence="4" key="1">
    <citation type="submission" date="2021-05" db="EMBL/GenBank/DDBJ databases">
        <title>Novel Bacillus species.</title>
        <authorList>
            <person name="Liu G."/>
        </authorList>
    </citation>
    <scope>NUCLEOTIDE SEQUENCE</scope>
    <source>
        <strain evidence="4">FJAT-50051</strain>
    </source>
</reference>
<feature type="region of interest" description="Disordered" evidence="1">
    <location>
        <begin position="39"/>
        <end position="147"/>
    </location>
</feature>
<protein>
    <recommendedName>
        <fullName evidence="5">Gram-positive cocci surface proteins LPxTG domain-containing protein</fullName>
    </recommendedName>
</protein>
<feature type="region of interest" description="Disordered" evidence="1">
    <location>
        <begin position="282"/>
        <end position="323"/>
    </location>
</feature>
<feature type="compositionally biased region" description="Low complexity" evidence="1">
    <location>
        <begin position="110"/>
        <end position="132"/>
    </location>
</feature>
<feature type="compositionally biased region" description="Acidic residues" evidence="1">
    <location>
        <begin position="300"/>
        <end position="310"/>
    </location>
</feature>
<organism evidence="4">
    <name type="scientific">Neobacillus citreus</name>
    <dbReference type="NCBI Taxonomy" id="2833578"/>
    <lineage>
        <taxon>Bacteria</taxon>
        <taxon>Bacillati</taxon>
        <taxon>Bacillota</taxon>
        <taxon>Bacilli</taxon>
        <taxon>Bacillales</taxon>
        <taxon>Bacillaceae</taxon>
        <taxon>Neobacillus</taxon>
    </lineage>
</organism>